<evidence type="ECO:0000259" key="6">
    <source>
        <dbReference type="PROSITE" id="PS50067"/>
    </source>
</evidence>
<keyword evidence="1 3" id="KW-0547">Nucleotide-binding</keyword>
<dbReference type="PANTHER" id="PTHR24115">
    <property type="entry name" value="KINESIN-RELATED"/>
    <property type="match status" value="1"/>
</dbReference>
<accession>A0A9W6ZTX0</accession>
<dbReference type="GO" id="GO:0007018">
    <property type="term" value="P:microtubule-based movement"/>
    <property type="evidence" value="ECO:0007669"/>
    <property type="project" value="InterPro"/>
</dbReference>
<dbReference type="OrthoDB" id="3176171at2759"/>
<feature type="domain" description="Kinesin motor" evidence="6">
    <location>
        <begin position="135"/>
        <end position="439"/>
    </location>
</feature>
<dbReference type="PRINTS" id="PR00380">
    <property type="entry name" value="KINESINHEAVY"/>
</dbReference>
<proteinExistence type="inferred from homology"/>
<dbReference type="PROSITE" id="PS50067">
    <property type="entry name" value="KINESIN_MOTOR_2"/>
    <property type="match status" value="1"/>
</dbReference>
<dbReference type="PROSITE" id="PS00411">
    <property type="entry name" value="KINESIN_MOTOR_1"/>
    <property type="match status" value="1"/>
</dbReference>
<dbReference type="GO" id="GO:0003777">
    <property type="term" value="F:microtubule motor activity"/>
    <property type="evidence" value="ECO:0007669"/>
    <property type="project" value="InterPro"/>
</dbReference>
<dbReference type="InterPro" id="IPR036961">
    <property type="entry name" value="Kinesin_motor_dom_sf"/>
</dbReference>
<dbReference type="Proteomes" id="UP001165082">
    <property type="component" value="Unassembled WGS sequence"/>
</dbReference>
<feature type="region of interest" description="Disordered" evidence="5">
    <location>
        <begin position="525"/>
        <end position="544"/>
    </location>
</feature>
<dbReference type="GO" id="GO:0005819">
    <property type="term" value="C:spindle"/>
    <property type="evidence" value="ECO:0007669"/>
    <property type="project" value="TreeGrafter"/>
</dbReference>
<evidence type="ECO:0000313" key="7">
    <source>
        <dbReference type="EMBL" id="GMH59451.1"/>
    </source>
</evidence>
<dbReference type="InterPro" id="IPR001752">
    <property type="entry name" value="Kinesin_motor_dom"/>
</dbReference>
<feature type="binding site" evidence="3">
    <location>
        <begin position="206"/>
        <end position="213"/>
    </location>
    <ligand>
        <name>ATP</name>
        <dbReference type="ChEBI" id="CHEBI:30616"/>
    </ligand>
</feature>
<dbReference type="GO" id="GO:0005874">
    <property type="term" value="C:microtubule"/>
    <property type="evidence" value="ECO:0007669"/>
    <property type="project" value="UniProtKB-KW"/>
</dbReference>
<dbReference type="PANTHER" id="PTHR24115:SF0">
    <property type="entry name" value="FI21273P1-RELATED"/>
    <property type="match status" value="1"/>
</dbReference>
<dbReference type="InterPro" id="IPR019821">
    <property type="entry name" value="Kinesin_motor_CS"/>
</dbReference>
<sequence length="566" mass="62075">MSDLAAPNTPLPPVPADENVPDNADAEAWRAKIFAYYKTNVPTKIKMVNSKMMEKWAGKYDVLYQNLIKKYGPLGHPLPVSTLAPGAGGKKSMGDFKDSFINLVAKAAPQQLPERNVDVVKSKAGVQVNGLETSTFTVCSRVRPILPHELEKEGGENFAVIVPGQSFEFDYAFGPDSNNSEIYKLTTEPLVERCLNGQCGVIFAYGQTGSGKTHTMNGIMDELCESDIFKEGSEVEFTYLEMLGANIKDCLNTDPQPKPVAIGEALDGRILTRNVSIHPCADSSALKALVSKAKSLRSVAATEKNAASSRAHGIGIISCTDVETGVTGKLYVIDLAGSESAKDSKKHDSKRMAETKQINLSLSNLKECIRARTMASEPGMGGIHVPYRRNKLTLLIKDVFEIGCPRICSTVVMTNVSPLASDVSHSSNTLKYSGPLRVAVGKGKGNLQKDEDDPANWTNEEAEARIREAHGGEIGDVKAFVRGLTGVQLCGLPEKEYLVRGGKEAGKKVYLWMWALITDAKTRKRRDDGTIVTKEDEENERQELVRQKEEKARIWAEREKHLRKEF</sequence>
<dbReference type="SMART" id="SM00129">
    <property type="entry name" value="KISc"/>
    <property type="match status" value="1"/>
</dbReference>
<organism evidence="7 8">
    <name type="scientific">Triparma retinervis</name>
    <dbReference type="NCBI Taxonomy" id="2557542"/>
    <lineage>
        <taxon>Eukaryota</taxon>
        <taxon>Sar</taxon>
        <taxon>Stramenopiles</taxon>
        <taxon>Ochrophyta</taxon>
        <taxon>Bolidophyceae</taxon>
        <taxon>Parmales</taxon>
        <taxon>Triparmaceae</taxon>
        <taxon>Triparma</taxon>
    </lineage>
</organism>
<keyword evidence="3 4" id="KW-0505">Motor protein</keyword>
<reference evidence="7" key="1">
    <citation type="submission" date="2022-07" db="EMBL/GenBank/DDBJ databases">
        <title>Genome analysis of Parmales, a sister group of diatoms, reveals the evolutionary specialization of diatoms from phago-mixotrophs to photoautotrophs.</title>
        <authorList>
            <person name="Ban H."/>
            <person name="Sato S."/>
            <person name="Yoshikawa S."/>
            <person name="Kazumasa Y."/>
            <person name="Nakamura Y."/>
            <person name="Ichinomiya M."/>
            <person name="Saitoh K."/>
            <person name="Sato N."/>
            <person name="Blanc-Mathieu R."/>
            <person name="Endo H."/>
            <person name="Kuwata A."/>
            <person name="Ogata H."/>
        </authorList>
    </citation>
    <scope>NUCLEOTIDE SEQUENCE</scope>
</reference>
<dbReference type="InterPro" id="IPR027417">
    <property type="entry name" value="P-loop_NTPase"/>
</dbReference>
<comment type="caution">
    <text evidence="7">The sequence shown here is derived from an EMBL/GenBank/DDBJ whole genome shotgun (WGS) entry which is preliminary data.</text>
</comment>
<gene>
    <name evidence="7" type="ORF">TrRE_jg10353</name>
</gene>
<keyword evidence="8" id="KW-1185">Reference proteome</keyword>
<dbReference type="GO" id="GO:0008017">
    <property type="term" value="F:microtubule binding"/>
    <property type="evidence" value="ECO:0007669"/>
    <property type="project" value="InterPro"/>
</dbReference>
<evidence type="ECO:0000256" key="1">
    <source>
        <dbReference type="ARBA" id="ARBA00022741"/>
    </source>
</evidence>
<evidence type="ECO:0000256" key="5">
    <source>
        <dbReference type="SAM" id="MobiDB-lite"/>
    </source>
</evidence>
<dbReference type="GO" id="GO:0016887">
    <property type="term" value="F:ATP hydrolysis activity"/>
    <property type="evidence" value="ECO:0007669"/>
    <property type="project" value="TreeGrafter"/>
</dbReference>
<evidence type="ECO:0000256" key="4">
    <source>
        <dbReference type="RuleBase" id="RU000394"/>
    </source>
</evidence>
<evidence type="ECO:0000256" key="2">
    <source>
        <dbReference type="ARBA" id="ARBA00022840"/>
    </source>
</evidence>
<dbReference type="SUPFAM" id="SSF52540">
    <property type="entry name" value="P-loop containing nucleoside triphosphate hydrolases"/>
    <property type="match status" value="1"/>
</dbReference>
<dbReference type="EMBL" id="BRXZ01000993">
    <property type="protein sequence ID" value="GMH59451.1"/>
    <property type="molecule type" value="Genomic_DNA"/>
</dbReference>
<feature type="region of interest" description="Disordered" evidence="5">
    <location>
        <begin position="1"/>
        <end position="21"/>
    </location>
</feature>
<dbReference type="Pfam" id="PF00225">
    <property type="entry name" value="Kinesin"/>
    <property type="match status" value="1"/>
</dbReference>
<dbReference type="AlphaFoldDB" id="A0A9W6ZTX0"/>
<keyword evidence="2 3" id="KW-0067">ATP-binding</keyword>
<dbReference type="GO" id="GO:0005871">
    <property type="term" value="C:kinesin complex"/>
    <property type="evidence" value="ECO:0007669"/>
    <property type="project" value="TreeGrafter"/>
</dbReference>
<evidence type="ECO:0000313" key="8">
    <source>
        <dbReference type="Proteomes" id="UP001165082"/>
    </source>
</evidence>
<dbReference type="Gene3D" id="3.40.850.10">
    <property type="entry name" value="Kinesin motor domain"/>
    <property type="match status" value="1"/>
</dbReference>
<dbReference type="InterPro" id="IPR027640">
    <property type="entry name" value="Kinesin-like_fam"/>
</dbReference>
<protein>
    <recommendedName>
        <fullName evidence="4">Kinesin-like protein</fullName>
    </recommendedName>
</protein>
<keyword evidence="4" id="KW-0493">Microtubule</keyword>
<name>A0A9W6ZTX0_9STRA</name>
<comment type="similarity">
    <text evidence="3 4">Belongs to the TRAFAC class myosin-kinesin ATPase superfamily. Kinesin family.</text>
</comment>
<dbReference type="GO" id="GO:0005524">
    <property type="term" value="F:ATP binding"/>
    <property type="evidence" value="ECO:0007669"/>
    <property type="project" value="UniProtKB-UniRule"/>
</dbReference>
<evidence type="ECO:0000256" key="3">
    <source>
        <dbReference type="PROSITE-ProRule" id="PRU00283"/>
    </source>
</evidence>